<dbReference type="Gene3D" id="3.40.50.300">
    <property type="entry name" value="P-loop containing nucleotide triphosphate hydrolases"/>
    <property type="match status" value="1"/>
</dbReference>
<evidence type="ECO:0000313" key="1">
    <source>
        <dbReference type="EMBL" id="AYV83395.1"/>
    </source>
</evidence>
<name>A0A3G5A827_9VIRU</name>
<sequence length="110" mass="12535">MIIHVSGPQTSGKTTIGATLSKKYGDSISVTDLDNLWSDYLIQYETNKIPYQMFIKQYITNNKDKPLIFVGLDANLCLGPREIGPSDDSIYYNLHTDYAFYIYNPIEKTL</sequence>
<reference evidence="1" key="1">
    <citation type="submission" date="2018-10" db="EMBL/GenBank/DDBJ databases">
        <title>Hidden diversity of soil giant viruses.</title>
        <authorList>
            <person name="Schulz F."/>
            <person name="Alteio L."/>
            <person name="Goudeau D."/>
            <person name="Ryan E.M."/>
            <person name="Malmstrom R.R."/>
            <person name="Blanchard J."/>
            <person name="Woyke T."/>
        </authorList>
    </citation>
    <scope>NUCLEOTIDE SEQUENCE</scope>
    <source>
        <strain evidence="1">HYV1</strain>
    </source>
</reference>
<accession>A0A3G5A827</accession>
<proteinExistence type="predicted"/>
<dbReference type="SUPFAM" id="SSF52540">
    <property type="entry name" value="P-loop containing nucleoside triphosphate hydrolases"/>
    <property type="match status" value="1"/>
</dbReference>
<gene>
    <name evidence="1" type="ORF">Hyperionvirus6_76</name>
</gene>
<protein>
    <submittedName>
        <fullName evidence="1">AAA domain protein</fullName>
    </submittedName>
</protein>
<dbReference type="InterPro" id="IPR027417">
    <property type="entry name" value="P-loop_NTPase"/>
</dbReference>
<organism evidence="1">
    <name type="scientific">Hyperionvirus sp</name>
    <dbReference type="NCBI Taxonomy" id="2487770"/>
    <lineage>
        <taxon>Viruses</taxon>
        <taxon>Varidnaviria</taxon>
        <taxon>Bamfordvirae</taxon>
        <taxon>Nucleocytoviricota</taxon>
        <taxon>Megaviricetes</taxon>
        <taxon>Imitervirales</taxon>
        <taxon>Mimiviridae</taxon>
        <taxon>Klosneuvirinae</taxon>
    </lineage>
</organism>
<dbReference type="EMBL" id="MK072388">
    <property type="protein sequence ID" value="AYV83395.1"/>
    <property type="molecule type" value="Genomic_DNA"/>
</dbReference>